<dbReference type="EMBL" id="BNAF01000006">
    <property type="protein sequence ID" value="GHE35114.1"/>
    <property type="molecule type" value="Genomic_DNA"/>
</dbReference>
<comment type="caution">
    <text evidence="4">The sequence shown here is derived from an EMBL/GenBank/DDBJ whole genome shotgun (WGS) entry which is preliminary data.</text>
</comment>
<dbReference type="RefSeq" id="WP_189626324.1">
    <property type="nucleotide sequence ID" value="NZ_BNAF01000006.1"/>
</dbReference>
<feature type="domain" description="DUF6291" evidence="2">
    <location>
        <begin position="7"/>
        <end position="85"/>
    </location>
</feature>
<dbReference type="Pfam" id="PF19808">
    <property type="entry name" value="DUF6291"/>
    <property type="match status" value="1"/>
</dbReference>
<evidence type="ECO:0000313" key="4">
    <source>
        <dbReference type="EMBL" id="GHE35114.1"/>
    </source>
</evidence>
<evidence type="ECO:0000259" key="3">
    <source>
        <dbReference type="Pfam" id="PF25200"/>
    </source>
</evidence>
<reference evidence="5" key="1">
    <citation type="journal article" date="2019" name="Int. J. Syst. Evol. Microbiol.">
        <title>The Global Catalogue of Microorganisms (GCM) 10K type strain sequencing project: providing services to taxonomists for standard genome sequencing and annotation.</title>
        <authorList>
            <consortium name="The Broad Institute Genomics Platform"/>
            <consortium name="The Broad Institute Genome Sequencing Center for Infectious Disease"/>
            <person name="Wu L."/>
            <person name="Ma J."/>
        </authorList>
    </citation>
    <scope>NUCLEOTIDE SEQUENCE [LARGE SCALE GENOMIC DNA]</scope>
    <source>
        <strain evidence="5">CGMCC 1.12966</strain>
    </source>
</reference>
<evidence type="ECO:0000313" key="5">
    <source>
        <dbReference type="Proteomes" id="UP000620550"/>
    </source>
</evidence>
<feature type="region of interest" description="Disordered" evidence="1">
    <location>
        <begin position="235"/>
        <end position="268"/>
    </location>
</feature>
<proteinExistence type="predicted"/>
<organism evidence="4 5">
    <name type="scientific">Sphingobacterium griseoflavum</name>
    <dbReference type="NCBI Taxonomy" id="1474952"/>
    <lineage>
        <taxon>Bacteria</taxon>
        <taxon>Pseudomonadati</taxon>
        <taxon>Bacteroidota</taxon>
        <taxon>Sphingobacteriia</taxon>
        <taxon>Sphingobacteriales</taxon>
        <taxon>Sphingobacteriaceae</taxon>
        <taxon>Sphingobacterium</taxon>
    </lineage>
</organism>
<evidence type="ECO:0000256" key="1">
    <source>
        <dbReference type="SAM" id="MobiDB-lite"/>
    </source>
</evidence>
<keyword evidence="5" id="KW-1185">Reference proteome</keyword>
<dbReference type="Pfam" id="PF25200">
    <property type="entry name" value="DUF7833"/>
    <property type="match status" value="1"/>
</dbReference>
<dbReference type="Proteomes" id="UP000620550">
    <property type="component" value="Unassembled WGS sequence"/>
</dbReference>
<feature type="domain" description="DUF7833" evidence="3">
    <location>
        <begin position="173"/>
        <end position="228"/>
    </location>
</feature>
<dbReference type="InterPro" id="IPR057155">
    <property type="entry name" value="DUF7833"/>
</dbReference>
<accession>A0ABQ3HXW0</accession>
<feature type="compositionally biased region" description="Polar residues" evidence="1">
    <location>
        <begin position="249"/>
        <end position="268"/>
    </location>
</feature>
<protein>
    <submittedName>
        <fullName evidence="4">Uncharacterized protein</fullName>
    </submittedName>
</protein>
<gene>
    <name evidence="4" type="ORF">GCM10017764_17930</name>
</gene>
<evidence type="ECO:0000259" key="2">
    <source>
        <dbReference type="Pfam" id="PF19808"/>
    </source>
</evidence>
<dbReference type="InterPro" id="IPR046258">
    <property type="entry name" value="DUF6291"/>
</dbReference>
<sequence>MAEGKKSFLAYADWKDVFESLPDDKAGKLIKHIFAYVNDEDPKSDDPIVNILFIQIKTTLKRDLKKWETSKENKSIAGRMGNLKRWHNDLWQSVSDNHVTLDQAEKIAERRRTSHTDTLRSQNIAEIAVNDNVNVNDSVNVSVNVNDSVSDNKRSHTQNFYTKKIPIEKLKEGCAGHATWLQSIGMKNSLKPDEVLEWLDAFCLHMSATGKDSETEQEFKRYCASWIASEIRRGRTPITKPPPDKEQKVNATEAMQQSLIDKYAKSNN</sequence>
<name>A0ABQ3HXW0_9SPHI</name>